<organism evidence="2 3">
    <name type="scientific">Nocardioides marmoriginsengisoli</name>
    <dbReference type="NCBI Taxonomy" id="661483"/>
    <lineage>
        <taxon>Bacteria</taxon>
        <taxon>Bacillati</taxon>
        <taxon>Actinomycetota</taxon>
        <taxon>Actinomycetes</taxon>
        <taxon>Propionibacteriales</taxon>
        <taxon>Nocardioidaceae</taxon>
        <taxon>Nocardioides</taxon>
    </lineage>
</organism>
<dbReference type="RefSeq" id="WP_123226701.1">
    <property type="nucleotide sequence ID" value="NZ_RJSE01000005.1"/>
</dbReference>
<accession>A0A3N0CKZ1</accession>
<name>A0A3N0CKZ1_9ACTN</name>
<feature type="transmembrane region" description="Helical" evidence="1">
    <location>
        <begin position="6"/>
        <end position="24"/>
    </location>
</feature>
<gene>
    <name evidence="2" type="ORF">EFK50_06170</name>
</gene>
<dbReference type="Proteomes" id="UP000267128">
    <property type="component" value="Unassembled WGS sequence"/>
</dbReference>
<dbReference type="EMBL" id="RJSE01000005">
    <property type="protein sequence ID" value="RNL64124.1"/>
    <property type="molecule type" value="Genomic_DNA"/>
</dbReference>
<evidence type="ECO:0000313" key="3">
    <source>
        <dbReference type="Proteomes" id="UP000267128"/>
    </source>
</evidence>
<proteinExistence type="predicted"/>
<evidence type="ECO:0008006" key="4">
    <source>
        <dbReference type="Google" id="ProtNLM"/>
    </source>
</evidence>
<comment type="caution">
    <text evidence="2">The sequence shown here is derived from an EMBL/GenBank/DDBJ whole genome shotgun (WGS) entry which is preliminary data.</text>
</comment>
<sequence length="164" mass="17879">MSEILSALGGAVSALLVVALISVARRRSRGRADLEAMLDAAHRESDDLRAQLDDLVAPGSVAPRSAPASPTYVITDAGSGPVEPAEEPVPVPDRLVLSATLGAPLVKAAAFTHGLRRAFSAESRNRIWFEMRREVRSSRKRRRRQVREHLRNVRADERAQEGLA</sequence>
<evidence type="ECO:0000313" key="2">
    <source>
        <dbReference type="EMBL" id="RNL64124.1"/>
    </source>
</evidence>
<protein>
    <recommendedName>
        <fullName evidence="4">Secreted protein</fullName>
    </recommendedName>
</protein>
<keyword evidence="1" id="KW-0472">Membrane</keyword>
<keyword evidence="1" id="KW-1133">Transmembrane helix</keyword>
<dbReference type="OrthoDB" id="3787531at2"/>
<keyword evidence="3" id="KW-1185">Reference proteome</keyword>
<reference evidence="2 3" key="1">
    <citation type="submission" date="2018-11" db="EMBL/GenBank/DDBJ databases">
        <authorList>
            <person name="Li F."/>
        </authorList>
    </citation>
    <scope>NUCLEOTIDE SEQUENCE [LARGE SCALE GENOMIC DNA]</scope>
    <source>
        <strain evidence="2 3">Gsoil 097</strain>
    </source>
</reference>
<keyword evidence="1" id="KW-0812">Transmembrane</keyword>
<dbReference type="AlphaFoldDB" id="A0A3N0CKZ1"/>
<evidence type="ECO:0000256" key="1">
    <source>
        <dbReference type="SAM" id="Phobius"/>
    </source>
</evidence>